<sequence precursor="true">MHACPRGRNVRLIALGAALASSGAILFGRGVSLVAAGGSWYYVFAGAGLMAAGLSLATARIWVRGGYAVFLFIALQWAFAEVGSSPGLLEARMIVAVAAGAVLLLPVVGRDLRATPCGASCLIARAERANLWHEAAPAALAASVLLSVTVCGVGIGVG</sequence>
<dbReference type="KEGG" id="bph:Bphy_4804"/>
<reference evidence="3" key="1">
    <citation type="journal article" date="2014" name="Stand. Genomic Sci.">
        <title>Complete genome sequence of Burkholderia phymatum STM815(T), a broad host range and efficient nitrogen-fixing symbiont of Mimosa species.</title>
        <authorList>
            <person name="Moulin L."/>
            <person name="Klonowska A."/>
            <person name="Caroline B."/>
            <person name="Booth K."/>
            <person name="Vriezen J.A."/>
            <person name="Melkonian R."/>
            <person name="James E.K."/>
            <person name="Young J.P."/>
            <person name="Bena G."/>
            <person name="Hauser L."/>
            <person name="Land M."/>
            <person name="Kyrpides N."/>
            <person name="Bruce D."/>
            <person name="Chain P."/>
            <person name="Copeland A."/>
            <person name="Pitluck S."/>
            <person name="Woyke T."/>
            <person name="Lizotte-Waniewski M."/>
            <person name="Bristow J."/>
            <person name="Riley M."/>
        </authorList>
    </citation>
    <scope>NUCLEOTIDE SEQUENCE [LARGE SCALE GENOMIC DNA]</scope>
    <source>
        <strain evidence="3">DSM 17167 / CIP 108236 / LMG 21445 / STM815</strain>
    </source>
</reference>
<dbReference type="EMBL" id="CP001044">
    <property type="protein sequence ID" value="ACC73912.1"/>
    <property type="molecule type" value="Genomic_DNA"/>
</dbReference>
<evidence type="ECO:0000313" key="3">
    <source>
        <dbReference type="Proteomes" id="UP000001192"/>
    </source>
</evidence>
<dbReference type="STRING" id="391038.Bphy_4804"/>
<feature type="transmembrane region" description="Helical" evidence="1">
    <location>
        <begin position="39"/>
        <end position="56"/>
    </location>
</feature>
<keyword evidence="1" id="KW-1133">Transmembrane helix</keyword>
<protein>
    <submittedName>
        <fullName evidence="2">Pyrrolo-quinoline quinone</fullName>
    </submittedName>
</protein>
<keyword evidence="3" id="KW-1185">Reference proteome</keyword>
<feature type="transmembrane region" description="Helical" evidence="1">
    <location>
        <begin position="12"/>
        <end position="33"/>
    </location>
</feature>
<organism evidence="2 3">
    <name type="scientific">Paraburkholderia phymatum (strain DSM 17167 / CIP 108236 / LMG 21445 / STM815)</name>
    <name type="common">Burkholderia phymatum</name>
    <dbReference type="NCBI Taxonomy" id="391038"/>
    <lineage>
        <taxon>Bacteria</taxon>
        <taxon>Pseudomonadati</taxon>
        <taxon>Pseudomonadota</taxon>
        <taxon>Betaproteobacteria</taxon>
        <taxon>Burkholderiales</taxon>
        <taxon>Burkholderiaceae</taxon>
        <taxon>Paraburkholderia</taxon>
    </lineage>
</organism>
<keyword evidence="1" id="KW-0472">Membrane</keyword>
<name>B2JRZ3_PARP8</name>
<proteinExistence type="predicted"/>
<keyword evidence="1" id="KW-0812">Transmembrane</keyword>
<accession>B2JRZ3</accession>
<evidence type="ECO:0000313" key="2">
    <source>
        <dbReference type="EMBL" id="ACC73912.1"/>
    </source>
</evidence>
<dbReference type="RefSeq" id="WP_012404081.1">
    <property type="nucleotide sequence ID" value="NC_010623.1"/>
</dbReference>
<dbReference type="AlphaFoldDB" id="B2JRZ3"/>
<dbReference type="HOGENOM" id="CLU_1666116_0_0_4"/>
<feature type="transmembrane region" description="Helical" evidence="1">
    <location>
        <begin position="135"/>
        <end position="157"/>
    </location>
</feature>
<feature type="transmembrane region" description="Helical" evidence="1">
    <location>
        <begin position="61"/>
        <end position="79"/>
    </location>
</feature>
<feature type="transmembrane region" description="Helical" evidence="1">
    <location>
        <begin position="91"/>
        <end position="108"/>
    </location>
</feature>
<dbReference type="Proteomes" id="UP000001192">
    <property type="component" value="Chromosome 2"/>
</dbReference>
<evidence type="ECO:0000256" key="1">
    <source>
        <dbReference type="SAM" id="Phobius"/>
    </source>
</evidence>
<gene>
    <name evidence="2" type="ordered locus">Bphy_4804</name>
</gene>